<dbReference type="OMA" id="CTQASRA"/>
<dbReference type="GO" id="GO:0005615">
    <property type="term" value="C:extracellular space"/>
    <property type="evidence" value="ECO:0007669"/>
    <property type="project" value="UniProtKB-KW"/>
</dbReference>
<dbReference type="GO" id="GO:0030335">
    <property type="term" value="P:positive regulation of cell migration"/>
    <property type="evidence" value="ECO:0007669"/>
    <property type="project" value="TreeGrafter"/>
</dbReference>
<evidence type="ECO:0000259" key="10">
    <source>
        <dbReference type="SMART" id="SM00199"/>
    </source>
</evidence>
<evidence type="ECO:0000256" key="4">
    <source>
        <dbReference type="ARBA" id="ARBA00022525"/>
    </source>
</evidence>
<dbReference type="Ensembl" id="ENSVKKT00000006384.1">
    <property type="protein sequence ID" value="ENSVKKP00000006220.1"/>
    <property type="gene ID" value="ENSVKKG00000004517.1"/>
</dbReference>
<reference evidence="11" key="1">
    <citation type="submission" date="2025-08" db="UniProtKB">
        <authorList>
            <consortium name="Ensembl"/>
        </authorList>
    </citation>
    <scope>IDENTIFICATION</scope>
</reference>
<evidence type="ECO:0000313" key="11">
    <source>
        <dbReference type="Ensembl" id="ENSVKKP00000006220.1"/>
    </source>
</evidence>
<dbReference type="InterPro" id="IPR001811">
    <property type="entry name" value="Chemokine_IL8-like_dom"/>
</dbReference>
<evidence type="ECO:0000256" key="3">
    <source>
        <dbReference type="ARBA" id="ARBA00022514"/>
    </source>
</evidence>
<name>A0A8D2J2I9_VARKO</name>
<organism evidence="11 12">
    <name type="scientific">Varanus komodoensis</name>
    <name type="common">Komodo dragon</name>
    <dbReference type="NCBI Taxonomy" id="61221"/>
    <lineage>
        <taxon>Eukaryota</taxon>
        <taxon>Metazoa</taxon>
        <taxon>Chordata</taxon>
        <taxon>Craniata</taxon>
        <taxon>Vertebrata</taxon>
        <taxon>Euteleostomi</taxon>
        <taxon>Lepidosauria</taxon>
        <taxon>Squamata</taxon>
        <taxon>Bifurcata</taxon>
        <taxon>Unidentata</taxon>
        <taxon>Episquamata</taxon>
        <taxon>Toxicofera</taxon>
        <taxon>Anguimorpha</taxon>
        <taxon>Paleoanguimorpha</taxon>
        <taxon>Varanoidea</taxon>
        <taxon>Varanidae</taxon>
        <taxon>Varanus</taxon>
    </lineage>
</organism>
<keyword evidence="12" id="KW-1185">Reference proteome</keyword>
<keyword evidence="3 9" id="KW-0202">Cytokine</keyword>
<dbReference type="GO" id="GO:0061844">
    <property type="term" value="P:antimicrobial humoral immune response mediated by antimicrobial peptide"/>
    <property type="evidence" value="ECO:0007669"/>
    <property type="project" value="TreeGrafter"/>
</dbReference>
<comment type="subunit">
    <text evidence="8">Self-associates. Also heterodimer of MIP-1-alpha(4-69) and MIP-1-beta(3-69). Interacts with CCR1.</text>
</comment>
<dbReference type="InterPro" id="IPR000827">
    <property type="entry name" value="Chemokine_CC_CS"/>
</dbReference>
<reference evidence="11" key="2">
    <citation type="submission" date="2025-09" db="UniProtKB">
        <authorList>
            <consortium name="Ensembl"/>
        </authorList>
    </citation>
    <scope>IDENTIFICATION</scope>
</reference>
<dbReference type="GO" id="GO:0006954">
    <property type="term" value="P:inflammatory response"/>
    <property type="evidence" value="ECO:0007669"/>
    <property type="project" value="TreeGrafter"/>
</dbReference>
<comment type="similarity">
    <text evidence="2 9">Belongs to the intercrine beta (chemokine CC) family.</text>
</comment>
<dbReference type="Gene3D" id="2.40.50.40">
    <property type="match status" value="1"/>
</dbReference>
<evidence type="ECO:0000256" key="8">
    <source>
        <dbReference type="ARBA" id="ARBA00046726"/>
    </source>
</evidence>
<dbReference type="GO" id="GO:0070098">
    <property type="term" value="P:chemokine-mediated signaling pathway"/>
    <property type="evidence" value="ECO:0007669"/>
    <property type="project" value="TreeGrafter"/>
</dbReference>
<dbReference type="SUPFAM" id="SSF54117">
    <property type="entry name" value="Interleukin 8-like chemokines"/>
    <property type="match status" value="1"/>
</dbReference>
<sequence>MHKQCSGYIPRGFSSSYSPPFTLGSLFSPLAMCPSCPKECCFAVRKGRPLPRRIMASFYKITNDCYLNAIVLVTKTGKQICVDPEATWVRTAMKELPERK</sequence>
<keyword evidence="9" id="KW-0145">Chemotaxis</keyword>
<protein>
    <recommendedName>
        <fullName evidence="9">C-C motif chemokine</fullName>
    </recommendedName>
</protein>
<evidence type="ECO:0000256" key="9">
    <source>
        <dbReference type="RuleBase" id="RU361150"/>
    </source>
</evidence>
<comment type="function">
    <text evidence="7">Monokine with inflammatory and chemokinetic properties. Binds to CCR1, CCR4 and CCR5. One of the major HIV-suppressive factors produced by CD8+ T-cells. Recombinant MIP-1-alpha induces a dose-dependent inhibition of different strains of HIV-1, HIV-2, and simian immunodeficiency virus (SIV).</text>
</comment>
<feature type="domain" description="Chemokine interleukin-8-like" evidence="10">
    <location>
        <begin position="37"/>
        <end position="96"/>
    </location>
</feature>
<dbReference type="Proteomes" id="UP000694545">
    <property type="component" value="Unplaced"/>
</dbReference>
<proteinExistence type="inferred from homology"/>
<accession>A0A8D2J2I9</accession>
<dbReference type="GO" id="GO:0048020">
    <property type="term" value="F:CCR chemokine receptor binding"/>
    <property type="evidence" value="ECO:0007669"/>
    <property type="project" value="TreeGrafter"/>
</dbReference>
<dbReference type="PANTHER" id="PTHR12015:SF183">
    <property type="entry name" value="C-C MOTIF CHEMOKINE 3"/>
    <property type="match status" value="1"/>
</dbReference>
<evidence type="ECO:0000256" key="2">
    <source>
        <dbReference type="ARBA" id="ARBA00010868"/>
    </source>
</evidence>
<evidence type="ECO:0000313" key="12">
    <source>
        <dbReference type="Proteomes" id="UP000694545"/>
    </source>
</evidence>
<dbReference type="GO" id="GO:0008009">
    <property type="term" value="F:chemokine activity"/>
    <property type="evidence" value="ECO:0007669"/>
    <property type="project" value="InterPro"/>
</dbReference>
<evidence type="ECO:0000256" key="7">
    <source>
        <dbReference type="ARBA" id="ARBA00044740"/>
    </source>
</evidence>
<keyword evidence="5" id="KW-0732">Signal</keyword>
<dbReference type="SMART" id="SM00199">
    <property type="entry name" value="SCY"/>
    <property type="match status" value="1"/>
</dbReference>
<evidence type="ECO:0000256" key="6">
    <source>
        <dbReference type="ARBA" id="ARBA00023157"/>
    </source>
</evidence>
<dbReference type="CDD" id="cd00272">
    <property type="entry name" value="Chemokine_CC"/>
    <property type="match status" value="1"/>
</dbReference>
<dbReference type="InterPro" id="IPR036048">
    <property type="entry name" value="Interleukin_8-like_sf"/>
</dbReference>
<keyword evidence="6" id="KW-1015">Disulfide bond</keyword>
<dbReference type="AlphaFoldDB" id="A0A8D2J2I9"/>
<comment type="subcellular location">
    <subcellularLocation>
        <location evidence="1 9">Secreted</location>
    </subcellularLocation>
</comment>
<dbReference type="InterPro" id="IPR039809">
    <property type="entry name" value="Chemokine_b/g/d"/>
</dbReference>
<dbReference type="Pfam" id="PF00048">
    <property type="entry name" value="IL8"/>
    <property type="match status" value="1"/>
</dbReference>
<keyword evidence="4 9" id="KW-0964">Secreted</keyword>
<evidence type="ECO:0000256" key="5">
    <source>
        <dbReference type="ARBA" id="ARBA00022729"/>
    </source>
</evidence>
<dbReference type="PANTHER" id="PTHR12015">
    <property type="entry name" value="SMALL INDUCIBLE CYTOKINE A"/>
    <property type="match status" value="1"/>
</dbReference>
<evidence type="ECO:0000256" key="1">
    <source>
        <dbReference type="ARBA" id="ARBA00004613"/>
    </source>
</evidence>
<dbReference type="PROSITE" id="PS00472">
    <property type="entry name" value="SMALL_CYTOKINES_CC"/>
    <property type="match status" value="1"/>
</dbReference>